<dbReference type="SUPFAM" id="SSF47384">
    <property type="entry name" value="Homodimeric domain of signal transducing histidine kinase"/>
    <property type="match status" value="1"/>
</dbReference>
<feature type="transmembrane region" description="Helical" evidence="15">
    <location>
        <begin position="156"/>
        <end position="176"/>
    </location>
</feature>
<comment type="subcellular location">
    <subcellularLocation>
        <location evidence="2">Cell membrane</location>
        <topology evidence="2">Multi-pass membrane protein</topology>
    </subcellularLocation>
</comment>
<keyword evidence="9 18" id="KW-0418">Kinase</keyword>
<feature type="transmembrane region" description="Helical" evidence="15">
    <location>
        <begin position="6"/>
        <end position="30"/>
    </location>
</feature>
<accession>A0AAU7MVU0</accession>
<dbReference type="Gene3D" id="3.30.565.10">
    <property type="entry name" value="Histidine kinase-like ATPase, C-terminal domain"/>
    <property type="match status" value="1"/>
</dbReference>
<dbReference type="InterPro" id="IPR005467">
    <property type="entry name" value="His_kinase_dom"/>
</dbReference>
<dbReference type="InterPro" id="IPR003661">
    <property type="entry name" value="HisK_dim/P_dom"/>
</dbReference>
<evidence type="ECO:0000256" key="15">
    <source>
        <dbReference type="SAM" id="Phobius"/>
    </source>
</evidence>
<dbReference type="PANTHER" id="PTHR45528:SF1">
    <property type="entry name" value="SENSOR HISTIDINE KINASE CPXA"/>
    <property type="match status" value="1"/>
</dbReference>
<dbReference type="CDD" id="cd06225">
    <property type="entry name" value="HAMP"/>
    <property type="match status" value="1"/>
</dbReference>
<dbReference type="Gene3D" id="1.10.287.130">
    <property type="match status" value="1"/>
</dbReference>
<dbReference type="InterPro" id="IPR036097">
    <property type="entry name" value="HisK_dim/P_sf"/>
</dbReference>
<sequence length="461" mass="52484">MPLKTRITIIFILLTGLLQIVIFLSIYFFAKEYTENEFYLRLSQRATIAAQVYLEKDEVTIEIYEAIRLRHLQTLPDEKEVIYPVDTESGIPPKELKANFPSQFLQKVFEEKYAETKLGDFYHTGLLYNDNQGDFMVLMSAKDLYGSGKLENLRDILVVAFLISMVFISILGQYFAQQALSPISKIIRKVNTIRAENLNLRLEKVRGKGELSDLTQTFNNMLDRLETSFEMKNNFVQNASHELKNPLTAIIGQAETALANSRNKEEYILALKAIETEANRLNNLLNSLFNLAYTDQDSKGLKIDMIRIDEILMDLKSNFDKVMSSRINYCFQNLPKNADDLVFKGNQSLITIAFMNILDNALKYSMDGQVDIGIHVEEGIIMVKIEDKGIGIPEKDLKSVFEPFYRGSNARTFKGFGFGLSLSGKIVRLHGGTMRIDSKLGMGTIVYVELPNIFLGYEIAR</sequence>
<keyword evidence="10" id="KW-0067">ATP-binding</keyword>
<dbReference type="CDD" id="cd00082">
    <property type="entry name" value="HisKA"/>
    <property type="match status" value="1"/>
</dbReference>
<evidence type="ECO:0000256" key="14">
    <source>
        <dbReference type="SAM" id="Coils"/>
    </source>
</evidence>
<dbReference type="GO" id="GO:0005524">
    <property type="term" value="F:ATP binding"/>
    <property type="evidence" value="ECO:0007669"/>
    <property type="project" value="UniProtKB-KW"/>
</dbReference>
<dbReference type="EMBL" id="CP157804">
    <property type="protein sequence ID" value="XBQ22349.1"/>
    <property type="molecule type" value="Genomic_DNA"/>
</dbReference>
<proteinExistence type="predicted"/>
<keyword evidence="12" id="KW-0902">Two-component regulatory system</keyword>
<dbReference type="CDD" id="cd00075">
    <property type="entry name" value="HATPase"/>
    <property type="match status" value="1"/>
</dbReference>
<evidence type="ECO:0000256" key="2">
    <source>
        <dbReference type="ARBA" id="ARBA00004651"/>
    </source>
</evidence>
<evidence type="ECO:0000256" key="5">
    <source>
        <dbReference type="ARBA" id="ARBA00022553"/>
    </source>
</evidence>
<evidence type="ECO:0000256" key="13">
    <source>
        <dbReference type="ARBA" id="ARBA00023136"/>
    </source>
</evidence>
<dbReference type="EC" id="2.7.13.3" evidence="3"/>
<keyword evidence="14" id="KW-0175">Coiled coil</keyword>
<dbReference type="GO" id="GO:0000155">
    <property type="term" value="F:phosphorelay sensor kinase activity"/>
    <property type="evidence" value="ECO:0007669"/>
    <property type="project" value="InterPro"/>
</dbReference>
<dbReference type="PROSITE" id="PS50109">
    <property type="entry name" value="HIS_KIN"/>
    <property type="match status" value="1"/>
</dbReference>
<comment type="catalytic activity">
    <reaction evidence="1">
        <text>ATP + protein L-histidine = ADP + protein N-phospho-L-histidine.</text>
        <dbReference type="EC" id="2.7.13.3"/>
    </reaction>
</comment>
<evidence type="ECO:0000256" key="6">
    <source>
        <dbReference type="ARBA" id="ARBA00022679"/>
    </source>
</evidence>
<dbReference type="AlphaFoldDB" id="A0AAU7MVU0"/>
<dbReference type="PROSITE" id="PS50885">
    <property type="entry name" value="HAMP"/>
    <property type="match status" value="1"/>
</dbReference>
<evidence type="ECO:0000256" key="4">
    <source>
        <dbReference type="ARBA" id="ARBA00022475"/>
    </source>
</evidence>
<evidence type="ECO:0000256" key="1">
    <source>
        <dbReference type="ARBA" id="ARBA00000085"/>
    </source>
</evidence>
<dbReference type="InterPro" id="IPR050398">
    <property type="entry name" value="HssS/ArlS-like"/>
</dbReference>
<keyword evidence="4" id="KW-1003">Cell membrane</keyword>
<dbReference type="SMART" id="SM00387">
    <property type="entry name" value="HATPase_c"/>
    <property type="match status" value="1"/>
</dbReference>
<keyword evidence="5" id="KW-0597">Phosphoprotein</keyword>
<keyword evidence="8" id="KW-0547">Nucleotide-binding</keyword>
<dbReference type="InterPro" id="IPR003594">
    <property type="entry name" value="HATPase_dom"/>
</dbReference>
<evidence type="ECO:0000259" key="16">
    <source>
        <dbReference type="PROSITE" id="PS50109"/>
    </source>
</evidence>
<dbReference type="InterPro" id="IPR004358">
    <property type="entry name" value="Sig_transdc_His_kin-like_C"/>
</dbReference>
<dbReference type="SUPFAM" id="SSF55874">
    <property type="entry name" value="ATPase domain of HSP90 chaperone/DNA topoisomerase II/histidine kinase"/>
    <property type="match status" value="1"/>
</dbReference>
<dbReference type="Gene3D" id="6.10.340.10">
    <property type="match status" value="1"/>
</dbReference>
<dbReference type="SMART" id="SM00304">
    <property type="entry name" value="HAMP"/>
    <property type="match status" value="1"/>
</dbReference>
<dbReference type="FunFam" id="1.10.287.130:FF:000001">
    <property type="entry name" value="Two-component sensor histidine kinase"/>
    <property type="match status" value="1"/>
</dbReference>
<evidence type="ECO:0000256" key="3">
    <source>
        <dbReference type="ARBA" id="ARBA00012438"/>
    </source>
</evidence>
<dbReference type="InterPro" id="IPR036890">
    <property type="entry name" value="HATPase_C_sf"/>
</dbReference>
<dbReference type="SUPFAM" id="SSF158472">
    <property type="entry name" value="HAMP domain-like"/>
    <property type="match status" value="1"/>
</dbReference>
<evidence type="ECO:0000256" key="12">
    <source>
        <dbReference type="ARBA" id="ARBA00023012"/>
    </source>
</evidence>
<feature type="coiled-coil region" evidence="14">
    <location>
        <begin position="264"/>
        <end position="291"/>
    </location>
</feature>
<evidence type="ECO:0000256" key="9">
    <source>
        <dbReference type="ARBA" id="ARBA00022777"/>
    </source>
</evidence>
<dbReference type="Pfam" id="PF00672">
    <property type="entry name" value="HAMP"/>
    <property type="match status" value="1"/>
</dbReference>
<feature type="domain" description="HAMP" evidence="17">
    <location>
        <begin position="177"/>
        <end position="230"/>
    </location>
</feature>
<dbReference type="InterPro" id="IPR003660">
    <property type="entry name" value="HAMP_dom"/>
</dbReference>
<dbReference type="SMART" id="SM00388">
    <property type="entry name" value="HisKA"/>
    <property type="match status" value="1"/>
</dbReference>
<keyword evidence="11 15" id="KW-1133">Transmembrane helix</keyword>
<dbReference type="KEGG" id="fld:ABNE31_12160"/>
<keyword evidence="6" id="KW-0808">Transferase</keyword>
<evidence type="ECO:0000256" key="10">
    <source>
        <dbReference type="ARBA" id="ARBA00022840"/>
    </source>
</evidence>
<evidence type="ECO:0000313" key="18">
    <source>
        <dbReference type="EMBL" id="XBQ22349.1"/>
    </source>
</evidence>
<evidence type="ECO:0000256" key="11">
    <source>
        <dbReference type="ARBA" id="ARBA00022989"/>
    </source>
</evidence>
<dbReference type="PRINTS" id="PR00344">
    <property type="entry name" value="BCTRLSENSOR"/>
</dbReference>
<reference evidence="18" key="1">
    <citation type="submission" date="2024-05" db="EMBL/GenBank/DDBJ databases">
        <title>Draft Genome Sequences of Flagellimonas sp. MMG031 and Marinobacter sp. MMG032 Isolated from the dinoflagellate Symbiodinium pilosum.</title>
        <authorList>
            <person name="Shikuma N.J."/>
            <person name="Farrell M.V."/>
        </authorList>
    </citation>
    <scope>NUCLEOTIDE SEQUENCE</scope>
    <source>
        <strain evidence="18">MMG031</strain>
    </source>
</reference>
<dbReference type="GO" id="GO:0005886">
    <property type="term" value="C:plasma membrane"/>
    <property type="evidence" value="ECO:0007669"/>
    <property type="project" value="UniProtKB-SubCell"/>
</dbReference>
<dbReference type="PANTHER" id="PTHR45528">
    <property type="entry name" value="SENSOR HISTIDINE KINASE CPXA"/>
    <property type="match status" value="1"/>
</dbReference>
<evidence type="ECO:0000256" key="7">
    <source>
        <dbReference type="ARBA" id="ARBA00022692"/>
    </source>
</evidence>
<gene>
    <name evidence="18" type="ORF">ABNE31_12160</name>
</gene>
<dbReference type="RefSeq" id="WP_349351323.1">
    <property type="nucleotide sequence ID" value="NZ_CP157804.1"/>
</dbReference>
<dbReference type="Pfam" id="PF00512">
    <property type="entry name" value="HisKA"/>
    <property type="match status" value="1"/>
</dbReference>
<keyword evidence="7 15" id="KW-0812">Transmembrane</keyword>
<keyword evidence="13 15" id="KW-0472">Membrane</keyword>
<evidence type="ECO:0000259" key="17">
    <source>
        <dbReference type="PROSITE" id="PS50885"/>
    </source>
</evidence>
<dbReference type="Pfam" id="PF02518">
    <property type="entry name" value="HATPase_c"/>
    <property type="match status" value="1"/>
</dbReference>
<protein>
    <recommendedName>
        <fullName evidence="3">histidine kinase</fullName>
        <ecNumber evidence="3">2.7.13.3</ecNumber>
    </recommendedName>
</protein>
<evidence type="ECO:0000256" key="8">
    <source>
        <dbReference type="ARBA" id="ARBA00022741"/>
    </source>
</evidence>
<feature type="domain" description="Histidine kinase" evidence="16">
    <location>
        <begin position="238"/>
        <end position="454"/>
    </location>
</feature>
<name>A0AAU7MVU0_9FLAO</name>
<organism evidence="18">
    <name type="scientific">Flagellimonas sp. MMG031</name>
    <dbReference type="NCBI Taxonomy" id="3158549"/>
    <lineage>
        <taxon>Bacteria</taxon>
        <taxon>Pseudomonadati</taxon>
        <taxon>Bacteroidota</taxon>
        <taxon>Flavobacteriia</taxon>
        <taxon>Flavobacteriales</taxon>
        <taxon>Flavobacteriaceae</taxon>
        <taxon>Flagellimonas</taxon>
    </lineage>
</organism>